<evidence type="ECO:0000259" key="1">
    <source>
        <dbReference type="Pfam" id="PF24852"/>
    </source>
</evidence>
<dbReference type="OrthoDB" id="2592504at2759"/>
<proteinExistence type="predicted"/>
<dbReference type="PANTHER" id="PTHR42339">
    <property type="entry name" value="HISTONE H1"/>
    <property type="match status" value="1"/>
</dbReference>
<gene>
    <name evidence="2" type="ORF">CC84DRAFT_1164787</name>
</gene>
<protein>
    <recommendedName>
        <fullName evidence="1">DUF7726 domain-containing protein</fullName>
    </recommendedName>
</protein>
<feature type="domain" description="DUF7726" evidence="1">
    <location>
        <begin position="107"/>
        <end position="185"/>
    </location>
</feature>
<dbReference type="AlphaFoldDB" id="A0A177CFZ2"/>
<dbReference type="Proteomes" id="UP000077069">
    <property type="component" value="Unassembled WGS sequence"/>
</dbReference>
<evidence type="ECO:0000313" key="3">
    <source>
        <dbReference type="Proteomes" id="UP000077069"/>
    </source>
</evidence>
<dbReference type="InterPro" id="IPR056143">
    <property type="entry name" value="DUF7726"/>
</dbReference>
<feature type="domain" description="DUF7726" evidence="1">
    <location>
        <begin position="1"/>
        <end position="73"/>
    </location>
</feature>
<organism evidence="2 3">
    <name type="scientific">Paraphaeosphaeria sporulosa</name>
    <dbReference type="NCBI Taxonomy" id="1460663"/>
    <lineage>
        <taxon>Eukaryota</taxon>
        <taxon>Fungi</taxon>
        <taxon>Dikarya</taxon>
        <taxon>Ascomycota</taxon>
        <taxon>Pezizomycotina</taxon>
        <taxon>Dothideomycetes</taxon>
        <taxon>Pleosporomycetidae</taxon>
        <taxon>Pleosporales</taxon>
        <taxon>Massarineae</taxon>
        <taxon>Didymosphaeriaceae</taxon>
        <taxon>Paraphaeosphaeria</taxon>
    </lineage>
</organism>
<accession>A0A177CFZ2</accession>
<sequence>MPMTESCDVVRRKIRTFLDSGEMKVGEFQDAINVTGNAYSRFMGQNGPYKGMGSSVYDAAWVFFKKREMKGIKMPKKTAASMGGASSSSVPSVESIVLDFEREEKVPIFDTCDDIRRKINAHLKLPGVTQASFLHNVGAQYHPARRVQSSQLSAFRSKKGPFAGNTSVMFYGAYVYFEKLRIKQNKPKGKKREEMERLHGPYGGIDHDRPRRSYLALAGSSVTEDQYGRVHISGPRESGVFPRR</sequence>
<dbReference type="RefSeq" id="XP_018036899.1">
    <property type="nucleotide sequence ID" value="XM_018178562.1"/>
</dbReference>
<dbReference type="InParanoid" id="A0A177CFZ2"/>
<reference evidence="2 3" key="1">
    <citation type="submission" date="2016-05" db="EMBL/GenBank/DDBJ databases">
        <title>Comparative analysis of secretome profiles of manganese(II)-oxidizing ascomycete fungi.</title>
        <authorList>
            <consortium name="DOE Joint Genome Institute"/>
            <person name="Zeiner C.A."/>
            <person name="Purvine S.O."/>
            <person name="Zink E.M."/>
            <person name="Wu S."/>
            <person name="Pasa-Tolic L."/>
            <person name="Chaput D.L."/>
            <person name="Haridas S."/>
            <person name="Grigoriev I.V."/>
            <person name="Santelli C.M."/>
            <person name="Hansel C.M."/>
        </authorList>
    </citation>
    <scope>NUCLEOTIDE SEQUENCE [LARGE SCALE GENOMIC DNA]</scope>
    <source>
        <strain evidence="2 3">AP3s5-JAC2a</strain>
    </source>
</reference>
<dbReference type="GeneID" id="28762048"/>
<dbReference type="EMBL" id="KV441552">
    <property type="protein sequence ID" value="OAG06534.1"/>
    <property type="molecule type" value="Genomic_DNA"/>
</dbReference>
<dbReference type="PANTHER" id="PTHR42339:SF1">
    <property type="entry name" value="HISTONE H1"/>
    <property type="match status" value="1"/>
</dbReference>
<evidence type="ECO:0000313" key="2">
    <source>
        <dbReference type="EMBL" id="OAG06534.1"/>
    </source>
</evidence>
<dbReference type="Pfam" id="PF24852">
    <property type="entry name" value="DUF7726"/>
    <property type="match status" value="2"/>
</dbReference>
<name>A0A177CFZ2_9PLEO</name>
<keyword evidence="3" id="KW-1185">Reference proteome</keyword>